<evidence type="ECO:0000256" key="1">
    <source>
        <dbReference type="SAM" id="Phobius"/>
    </source>
</evidence>
<keyword evidence="3" id="KW-1185">Reference proteome</keyword>
<accession>A0A1X2HYL3</accession>
<evidence type="ECO:0000313" key="2">
    <source>
        <dbReference type="EMBL" id="ORZ05420.1"/>
    </source>
</evidence>
<keyword evidence="1" id="KW-0812">Transmembrane</keyword>
<evidence type="ECO:0000313" key="3">
    <source>
        <dbReference type="Proteomes" id="UP000193560"/>
    </source>
</evidence>
<keyword evidence="1" id="KW-0472">Membrane</keyword>
<dbReference type="EMBL" id="MCGE01000044">
    <property type="protein sequence ID" value="ORZ05420.1"/>
    <property type="molecule type" value="Genomic_DNA"/>
</dbReference>
<reference evidence="2 3" key="1">
    <citation type="submission" date="2016-07" db="EMBL/GenBank/DDBJ databases">
        <title>Pervasive Adenine N6-methylation of Active Genes in Fungi.</title>
        <authorList>
            <consortium name="DOE Joint Genome Institute"/>
            <person name="Mondo S.J."/>
            <person name="Dannebaum R.O."/>
            <person name="Kuo R.C."/>
            <person name="Labutti K."/>
            <person name="Haridas S."/>
            <person name="Kuo A."/>
            <person name="Salamov A."/>
            <person name="Ahrendt S.R."/>
            <person name="Lipzen A."/>
            <person name="Sullivan W."/>
            <person name="Andreopoulos W.B."/>
            <person name="Clum A."/>
            <person name="Lindquist E."/>
            <person name="Daum C."/>
            <person name="Ramamoorthy G.K."/>
            <person name="Gryganskyi A."/>
            <person name="Culley D."/>
            <person name="Magnuson J.K."/>
            <person name="James T.Y."/>
            <person name="O'Malley M.A."/>
            <person name="Stajich J.E."/>
            <person name="Spatafora J.W."/>
            <person name="Visel A."/>
            <person name="Grigoriev I.V."/>
        </authorList>
    </citation>
    <scope>NUCLEOTIDE SEQUENCE [LARGE SCALE GENOMIC DNA]</scope>
    <source>
        <strain evidence="2 3">NRRL 1336</strain>
    </source>
</reference>
<dbReference type="AlphaFoldDB" id="A0A1X2HYL3"/>
<feature type="transmembrane region" description="Helical" evidence="1">
    <location>
        <begin position="46"/>
        <end position="71"/>
    </location>
</feature>
<keyword evidence="1" id="KW-1133">Transmembrane helix</keyword>
<comment type="caution">
    <text evidence="2">The sequence shown here is derived from an EMBL/GenBank/DDBJ whole genome shotgun (WGS) entry which is preliminary data.</text>
</comment>
<proteinExistence type="predicted"/>
<sequence length="76" mass="8559">MTGLSPFRSSFITDHDYFISVLGEGFSLLCGKCIHYQYHCLSSLSIVIIFVSLFARVDISLASAIYISFIMSNYFT</sequence>
<dbReference type="Proteomes" id="UP000193560">
    <property type="component" value="Unassembled WGS sequence"/>
</dbReference>
<name>A0A1X2HYL3_9FUNG</name>
<organism evidence="2 3">
    <name type="scientific">Absidia repens</name>
    <dbReference type="NCBI Taxonomy" id="90262"/>
    <lineage>
        <taxon>Eukaryota</taxon>
        <taxon>Fungi</taxon>
        <taxon>Fungi incertae sedis</taxon>
        <taxon>Mucoromycota</taxon>
        <taxon>Mucoromycotina</taxon>
        <taxon>Mucoromycetes</taxon>
        <taxon>Mucorales</taxon>
        <taxon>Cunninghamellaceae</taxon>
        <taxon>Absidia</taxon>
    </lineage>
</organism>
<protein>
    <submittedName>
        <fullName evidence="2">Uncharacterized protein</fullName>
    </submittedName>
</protein>
<gene>
    <name evidence="2" type="ORF">BCR42DRAFT_428266</name>
</gene>